<dbReference type="AlphaFoldDB" id="A0A231UWD6"/>
<accession>A0A231UWD6</accession>
<feature type="transmembrane region" description="Helical" evidence="1">
    <location>
        <begin position="253"/>
        <end position="274"/>
    </location>
</feature>
<keyword evidence="3" id="KW-1185">Reference proteome</keyword>
<feature type="transmembrane region" description="Helical" evidence="1">
    <location>
        <begin position="319"/>
        <end position="335"/>
    </location>
</feature>
<organism evidence="2 3">
    <name type="scientific">Notoacmeibacter marinus</name>
    <dbReference type="NCBI Taxonomy" id="1876515"/>
    <lineage>
        <taxon>Bacteria</taxon>
        <taxon>Pseudomonadati</taxon>
        <taxon>Pseudomonadota</taxon>
        <taxon>Alphaproteobacteria</taxon>
        <taxon>Hyphomicrobiales</taxon>
        <taxon>Notoacmeibacteraceae</taxon>
        <taxon>Notoacmeibacter</taxon>
    </lineage>
</organism>
<feature type="transmembrane region" description="Helical" evidence="1">
    <location>
        <begin position="286"/>
        <end position="307"/>
    </location>
</feature>
<dbReference type="Proteomes" id="UP000215405">
    <property type="component" value="Unassembled WGS sequence"/>
</dbReference>
<comment type="caution">
    <text evidence="2">The sequence shown here is derived from an EMBL/GenBank/DDBJ whole genome shotgun (WGS) entry which is preliminary data.</text>
</comment>
<keyword evidence="1" id="KW-0472">Membrane</keyword>
<evidence type="ECO:0000256" key="1">
    <source>
        <dbReference type="SAM" id="Phobius"/>
    </source>
</evidence>
<reference evidence="3" key="1">
    <citation type="journal article" date="2017" name="Int. J. Syst. Evol. Microbiol.">
        <title>Notoacmeibacter marinus gen. nov., sp. nov., isolated from the gut of a limpet and proposal of Notoacmeibacteraceae fam. nov. in the order Rhizobiales of the class Alphaproteobacteria.</title>
        <authorList>
            <person name="Huang Z."/>
            <person name="Guo F."/>
            <person name="Lai Q."/>
        </authorList>
    </citation>
    <scope>NUCLEOTIDE SEQUENCE [LARGE SCALE GENOMIC DNA]</scope>
    <source>
        <strain evidence="3">XMTR2A4</strain>
    </source>
</reference>
<gene>
    <name evidence="2" type="ORF">B7H23_08540</name>
</gene>
<keyword evidence="1" id="KW-1133">Transmembrane helix</keyword>
<feature type="transmembrane region" description="Helical" evidence="1">
    <location>
        <begin position="61"/>
        <end position="78"/>
    </location>
</feature>
<feature type="transmembrane region" description="Helical" evidence="1">
    <location>
        <begin position="178"/>
        <end position="196"/>
    </location>
</feature>
<evidence type="ECO:0000313" key="3">
    <source>
        <dbReference type="Proteomes" id="UP000215405"/>
    </source>
</evidence>
<evidence type="ECO:0000313" key="2">
    <source>
        <dbReference type="EMBL" id="OXT00214.1"/>
    </source>
</evidence>
<proteinExistence type="predicted"/>
<keyword evidence="1" id="KW-0812">Transmembrane</keyword>
<dbReference type="EMBL" id="NBYO01000002">
    <property type="protein sequence ID" value="OXT00214.1"/>
    <property type="molecule type" value="Genomic_DNA"/>
</dbReference>
<sequence>MAGWLRQGFHSLAGLRGLAADGMRRALERFPVTIAALFGLALSVSLNEANLLDDTLTEKGATFFVVAALTSLALRLAAEAGPFARARLIEAGGALALGAIASVQSSADYIPAMIVGALLLLIPAAASRSDRNDLPVVLGGLGFAAALGVLTLLIFAGGLSGTLASLRYLFGLPVPDRMFAQTWIWTGLFLAPLFALGRIPERGEVNLGGRILLDRAALALFDFGAFPLLIVYTLVLHAYAAKIAIAGELPRGQIGWMVLAYLLTLFGTLIVTAGHEREERPATSRFVMRYWPALVVGPMGLLFVSLYERVAAYGVTEERYLLGLAGLVVLVWAVMQLSARFRNDHRLLLLFGCTALIMASFGPWSAQSVSVSSQLSRFEASLAAFREGREEAEQQALGALTYLTRADAVERTVGEPLAVAESADTLQVYTRHFGLDPDSRRISRFEGFHRHDSQMMDLAGYDIMVRDVIVSDADQRIGGSVTSDPPPIVLAAREGGIVVTVGAQSATFALEADGQAIGIGEPFPPILDMQAGGRRIRLIVEHWSWSDPERDGSDALRRLHGSLLIRRADWRALRR</sequence>
<feature type="transmembrane region" description="Helical" evidence="1">
    <location>
        <begin position="30"/>
        <end position="49"/>
    </location>
</feature>
<feature type="transmembrane region" description="Helical" evidence="1">
    <location>
        <begin position="347"/>
        <end position="366"/>
    </location>
</feature>
<dbReference type="InterPro" id="IPR025291">
    <property type="entry name" value="DUF4153"/>
</dbReference>
<evidence type="ECO:0008006" key="4">
    <source>
        <dbReference type="Google" id="ProtNLM"/>
    </source>
</evidence>
<dbReference type="Pfam" id="PF13687">
    <property type="entry name" value="DUF4153"/>
    <property type="match status" value="1"/>
</dbReference>
<name>A0A231UWD6_9HYPH</name>
<feature type="transmembrane region" description="Helical" evidence="1">
    <location>
        <begin position="217"/>
        <end position="241"/>
    </location>
</feature>
<dbReference type="RefSeq" id="WP_094077039.1">
    <property type="nucleotide sequence ID" value="NZ_NBYO01000002.1"/>
</dbReference>
<feature type="transmembrane region" description="Helical" evidence="1">
    <location>
        <begin position="134"/>
        <end position="158"/>
    </location>
</feature>
<protein>
    <recommendedName>
        <fullName evidence="4">DUF4153 domain-containing protein</fullName>
    </recommendedName>
</protein>